<evidence type="ECO:0000256" key="6">
    <source>
        <dbReference type="ARBA" id="ARBA00023136"/>
    </source>
</evidence>
<feature type="transmembrane region" description="Helical" evidence="7">
    <location>
        <begin position="69"/>
        <end position="93"/>
    </location>
</feature>
<keyword evidence="5 7" id="KW-1133">Transmembrane helix</keyword>
<dbReference type="OrthoDB" id="9771544at2"/>
<dbReference type="Pfam" id="PF00528">
    <property type="entry name" value="BPD_transp_1"/>
    <property type="match status" value="1"/>
</dbReference>
<proteinExistence type="inferred from homology"/>
<dbReference type="Proteomes" id="UP000426246">
    <property type="component" value="Chromosome"/>
</dbReference>
<dbReference type="InterPro" id="IPR035906">
    <property type="entry name" value="MetI-like_sf"/>
</dbReference>
<comment type="similarity">
    <text evidence="7">Belongs to the binding-protein-dependent transport system permease family.</text>
</comment>
<dbReference type="PROSITE" id="PS50928">
    <property type="entry name" value="ABC_TM1"/>
    <property type="match status" value="1"/>
</dbReference>
<evidence type="ECO:0000256" key="5">
    <source>
        <dbReference type="ARBA" id="ARBA00022989"/>
    </source>
</evidence>
<keyword evidence="3" id="KW-1003">Cell membrane</keyword>
<keyword evidence="4 7" id="KW-0812">Transmembrane</keyword>
<evidence type="ECO:0000256" key="2">
    <source>
        <dbReference type="ARBA" id="ARBA00022448"/>
    </source>
</evidence>
<keyword evidence="6 7" id="KW-0472">Membrane</keyword>
<sequence length="276" mass="31092">MKENQALNTVKNVFLGVCTLFFIWPFYWMLSGSFKKLKVAMQIPPEWFPLQPTFRNYSSLMVDYPTLKWLFNSIFISSVCTILVLLLSSLSAYSIAKIRFSGSKLIFAMMVGAMTIPHTVLFIPLFKLMNQLHLVNTLWGALLPMVGWPFGVFLLKQFIQTLPNELLESGKIDGCNEWQLFSRIIIPLAKPGLAVLAIFTFVNSWNDYVWQLIILSKKSVYSLPLGVKVASQVSEFGIDYGIALAGAMVATVPILAIFLYFQKYFTKGITLGALKG</sequence>
<gene>
    <name evidence="9" type="ORF">EHS13_12120</name>
</gene>
<keyword evidence="10" id="KW-1185">Reference proteome</keyword>
<dbReference type="Gene3D" id="1.10.3720.10">
    <property type="entry name" value="MetI-like"/>
    <property type="match status" value="1"/>
</dbReference>
<name>A0A6B8RIL2_9BACL</name>
<evidence type="ECO:0000256" key="1">
    <source>
        <dbReference type="ARBA" id="ARBA00004651"/>
    </source>
</evidence>
<reference evidence="10" key="1">
    <citation type="submission" date="2018-11" db="EMBL/GenBank/DDBJ databases">
        <title>Complete genome sequence of Paenibacillus sp. ML311-T8.</title>
        <authorList>
            <person name="Nam Y.-D."/>
            <person name="Kang J."/>
            <person name="Chung W.-H."/>
            <person name="Park Y.S."/>
        </authorList>
    </citation>
    <scope>NUCLEOTIDE SEQUENCE [LARGE SCALE GENOMIC DNA]</scope>
    <source>
        <strain evidence="10">ML311-T8</strain>
    </source>
</reference>
<feature type="transmembrane region" description="Helical" evidence="7">
    <location>
        <begin position="12"/>
        <end position="30"/>
    </location>
</feature>
<evidence type="ECO:0000256" key="7">
    <source>
        <dbReference type="RuleBase" id="RU363032"/>
    </source>
</evidence>
<dbReference type="KEGG" id="ppsc:EHS13_12120"/>
<evidence type="ECO:0000313" key="9">
    <source>
        <dbReference type="EMBL" id="QGQ95574.1"/>
    </source>
</evidence>
<dbReference type="GO" id="GO:0005886">
    <property type="term" value="C:plasma membrane"/>
    <property type="evidence" value="ECO:0007669"/>
    <property type="project" value="UniProtKB-SubCell"/>
</dbReference>
<evidence type="ECO:0000259" key="8">
    <source>
        <dbReference type="PROSITE" id="PS50928"/>
    </source>
</evidence>
<dbReference type="SUPFAM" id="SSF161098">
    <property type="entry name" value="MetI-like"/>
    <property type="match status" value="1"/>
</dbReference>
<dbReference type="CDD" id="cd06261">
    <property type="entry name" value="TM_PBP2"/>
    <property type="match status" value="1"/>
</dbReference>
<evidence type="ECO:0000256" key="4">
    <source>
        <dbReference type="ARBA" id="ARBA00022692"/>
    </source>
</evidence>
<evidence type="ECO:0000256" key="3">
    <source>
        <dbReference type="ARBA" id="ARBA00022475"/>
    </source>
</evidence>
<feature type="transmembrane region" description="Helical" evidence="7">
    <location>
        <begin position="240"/>
        <end position="261"/>
    </location>
</feature>
<protein>
    <submittedName>
        <fullName evidence="9">Carbohydrate ABC transporter permease</fullName>
    </submittedName>
</protein>
<dbReference type="RefSeq" id="WP_155700610.1">
    <property type="nucleotide sequence ID" value="NZ_CP034235.1"/>
</dbReference>
<feature type="domain" description="ABC transmembrane type-1" evidence="8">
    <location>
        <begin position="70"/>
        <end position="261"/>
    </location>
</feature>
<feature type="transmembrane region" description="Helical" evidence="7">
    <location>
        <begin position="105"/>
        <end position="126"/>
    </location>
</feature>
<accession>A0A6B8RIL2</accession>
<comment type="subcellular location">
    <subcellularLocation>
        <location evidence="1 7">Cell membrane</location>
        <topology evidence="1 7">Multi-pass membrane protein</topology>
    </subcellularLocation>
</comment>
<dbReference type="EMBL" id="CP034235">
    <property type="protein sequence ID" value="QGQ95574.1"/>
    <property type="molecule type" value="Genomic_DNA"/>
</dbReference>
<feature type="transmembrane region" description="Helical" evidence="7">
    <location>
        <begin position="180"/>
        <end position="202"/>
    </location>
</feature>
<dbReference type="InterPro" id="IPR000515">
    <property type="entry name" value="MetI-like"/>
</dbReference>
<feature type="transmembrane region" description="Helical" evidence="7">
    <location>
        <begin position="138"/>
        <end position="159"/>
    </location>
</feature>
<keyword evidence="2 7" id="KW-0813">Transport</keyword>
<dbReference type="AlphaFoldDB" id="A0A6B8RIL2"/>
<organism evidence="9 10">
    <name type="scientific">Paenibacillus psychroresistens</name>
    <dbReference type="NCBI Taxonomy" id="1778678"/>
    <lineage>
        <taxon>Bacteria</taxon>
        <taxon>Bacillati</taxon>
        <taxon>Bacillota</taxon>
        <taxon>Bacilli</taxon>
        <taxon>Bacillales</taxon>
        <taxon>Paenibacillaceae</taxon>
        <taxon>Paenibacillus</taxon>
    </lineage>
</organism>
<evidence type="ECO:0000313" key="10">
    <source>
        <dbReference type="Proteomes" id="UP000426246"/>
    </source>
</evidence>
<dbReference type="PANTHER" id="PTHR43744">
    <property type="entry name" value="ABC TRANSPORTER PERMEASE PROTEIN MG189-RELATED-RELATED"/>
    <property type="match status" value="1"/>
</dbReference>
<dbReference type="PANTHER" id="PTHR43744:SF12">
    <property type="entry name" value="ABC TRANSPORTER PERMEASE PROTEIN MG189-RELATED"/>
    <property type="match status" value="1"/>
</dbReference>
<dbReference type="GO" id="GO:0055085">
    <property type="term" value="P:transmembrane transport"/>
    <property type="evidence" value="ECO:0007669"/>
    <property type="project" value="InterPro"/>
</dbReference>